<dbReference type="InterPro" id="IPR012340">
    <property type="entry name" value="NA-bd_OB-fold"/>
</dbReference>
<evidence type="ECO:0008006" key="3">
    <source>
        <dbReference type="Google" id="ProtNLM"/>
    </source>
</evidence>
<dbReference type="PANTHER" id="PTHR34075:SF5">
    <property type="entry name" value="BLR3430 PROTEIN"/>
    <property type="match status" value="1"/>
</dbReference>
<proteinExistence type="predicted"/>
<sequence>MGGGRPDELAVDRAFVCDDCGAEWYYDRHRCPDCSGRAIGTYELGEGVLVARTTVEMTPPDVRSPNHLGIARFGEVRLTAQLADGDVSVGDRVAFAGAHRLREGRDETDPRLTRIADGE</sequence>
<name>A0A2A2FEM3_9EURY</name>
<dbReference type="SUPFAM" id="SSF50249">
    <property type="entry name" value="Nucleic acid-binding proteins"/>
    <property type="match status" value="1"/>
</dbReference>
<dbReference type="Proteomes" id="UP000218083">
    <property type="component" value="Unassembled WGS sequence"/>
</dbReference>
<protein>
    <recommendedName>
        <fullName evidence="3">DUF35 domain-containing protein</fullName>
    </recommendedName>
</protein>
<evidence type="ECO:0000313" key="1">
    <source>
        <dbReference type="EMBL" id="PAU83059.1"/>
    </source>
</evidence>
<evidence type="ECO:0000313" key="2">
    <source>
        <dbReference type="Proteomes" id="UP000218083"/>
    </source>
</evidence>
<dbReference type="PANTHER" id="PTHR34075">
    <property type="entry name" value="BLR3430 PROTEIN"/>
    <property type="match status" value="1"/>
</dbReference>
<keyword evidence="2" id="KW-1185">Reference proteome</keyword>
<dbReference type="OrthoDB" id="9573at2157"/>
<dbReference type="AlphaFoldDB" id="A0A2A2FEM3"/>
<organism evidence="1 2">
    <name type="scientific">Halorubrum salipaludis</name>
    <dbReference type="NCBI Taxonomy" id="2032630"/>
    <lineage>
        <taxon>Archaea</taxon>
        <taxon>Methanobacteriati</taxon>
        <taxon>Methanobacteriota</taxon>
        <taxon>Stenosarchaea group</taxon>
        <taxon>Halobacteria</taxon>
        <taxon>Halobacteriales</taxon>
        <taxon>Haloferacaceae</taxon>
        <taxon>Halorubrum</taxon>
    </lineage>
</organism>
<dbReference type="InterPro" id="IPR052513">
    <property type="entry name" value="Thioester_dehydratase-like"/>
</dbReference>
<dbReference type="EMBL" id="NSKC01000008">
    <property type="protein sequence ID" value="PAU83059.1"/>
    <property type="molecule type" value="Genomic_DNA"/>
</dbReference>
<gene>
    <name evidence="1" type="ORF">CK500_12415</name>
</gene>
<reference evidence="1 2" key="1">
    <citation type="submission" date="2017-08" db="EMBL/GenBank/DDBJ databases">
        <title>The strain WRN001 was isolated from Binhai saline alkaline soil, Tianjin, China.</title>
        <authorList>
            <person name="Liu D."/>
            <person name="Zhang G."/>
        </authorList>
    </citation>
    <scope>NUCLEOTIDE SEQUENCE [LARGE SCALE GENOMIC DNA]</scope>
    <source>
        <strain evidence="1 2">WN019</strain>
    </source>
</reference>
<comment type="caution">
    <text evidence="1">The sequence shown here is derived from an EMBL/GenBank/DDBJ whole genome shotgun (WGS) entry which is preliminary data.</text>
</comment>
<accession>A0A2A2FEM3</accession>